<dbReference type="GO" id="GO:0005737">
    <property type="term" value="C:cytoplasm"/>
    <property type="evidence" value="ECO:0007669"/>
    <property type="project" value="TreeGrafter"/>
</dbReference>
<gene>
    <name evidence="4" type="ORF">QTG54_003873</name>
</gene>
<organism evidence="4 5">
    <name type="scientific">Skeletonema marinoi</name>
    <dbReference type="NCBI Taxonomy" id="267567"/>
    <lineage>
        <taxon>Eukaryota</taxon>
        <taxon>Sar</taxon>
        <taxon>Stramenopiles</taxon>
        <taxon>Ochrophyta</taxon>
        <taxon>Bacillariophyta</taxon>
        <taxon>Coscinodiscophyceae</taxon>
        <taxon>Thalassiosirophycidae</taxon>
        <taxon>Thalassiosirales</taxon>
        <taxon>Skeletonemataceae</taxon>
        <taxon>Skeletonema</taxon>
        <taxon>Skeletonema marinoi-dohrnii complex</taxon>
    </lineage>
</organism>
<dbReference type="AlphaFoldDB" id="A0AAD9DH67"/>
<dbReference type="EMBL" id="JATAAI010000005">
    <property type="protein sequence ID" value="KAK1745949.1"/>
    <property type="molecule type" value="Genomic_DNA"/>
</dbReference>
<dbReference type="InterPro" id="IPR032675">
    <property type="entry name" value="LRR_dom_sf"/>
</dbReference>
<keyword evidence="1" id="KW-0433">Leucine-rich repeat</keyword>
<dbReference type="InterPro" id="IPR050216">
    <property type="entry name" value="LRR_domain-containing"/>
</dbReference>
<dbReference type="SMART" id="SM00364">
    <property type="entry name" value="LRR_BAC"/>
    <property type="match status" value="3"/>
</dbReference>
<keyword evidence="2" id="KW-0677">Repeat</keyword>
<dbReference type="Pfam" id="PF13855">
    <property type="entry name" value="LRR_8"/>
    <property type="match status" value="1"/>
</dbReference>
<sequence length="378" mass="42078">MFVKKDLRKIPQILADASQRAASSPPSLSEEQDDAPPTKKAKSNKNNDIITEMRLGRRAPEFLPSCNASILLQPKFRPALDNLIQLSLYDCGLSSLAGIELHPTNDDDDGTSSMTTLFPKLEQLDIGRNPKLTNDSLPDSFHTQFPSLLELWCDDCSFGPTIPNTLLQMHHVHVVRMTMNKLEGQLEQGIGIKYWNHIRVLAMDGNKLDSVGKGIGRLEYLEKLHLRQNKLSSLPEGVPSAANTSLTMLCLSSNQLTSLPKSILDVADTLTELYVNGNQLQTLPEGLAQKCTWLQKFNVAHNNIDKEELLPKDFVMRFGLPDVVSGQCTKDDACVVRLEGNPVAERRRKAYLEEEKAKAKALEMERAAAEMEVDSDDD</sequence>
<evidence type="ECO:0000256" key="2">
    <source>
        <dbReference type="ARBA" id="ARBA00022737"/>
    </source>
</evidence>
<proteinExistence type="predicted"/>
<evidence type="ECO:0000313" key="5">
    <source>
        <dbReference type="Proteomes" id="UP001224775"/>
    </source>
</evidence>
<protein>
    <submittedName>
        <fullName evidence="4">Leucine-rich repeat domain-containing protein</fullName>
    </submittedName>
</protein>
<feature type="compositionally biased region" description="Polar residues" evidence="3">
    <location>
        <begin position="20"/>
        <end position="29"/>
    </location>
</feature>
<dbReference type="PANTHER" id="PTHR48051">
    <property type="match status" value="1"/>
</dbReference>
<comment type="caution">
    <text evidence="4">The sequence shown here is derived from an EMBL/GenBank/DDBJ whole genome shotgun (WGS) entry which is preliminary data.</text>
</comment>
<keyword evidence="5" id="KW-1185">Reference proteome</keyword>
<dbReference type="SUPFAM" id="SSF52047">
    <property type="entry name" value="RNI-like"/>
    <property type="match status" value="1"/>
</dbReference>
<name>A0AAD9DH67_9STRA</name>
<reference evidence="4" key="1">
    <citation type="submission" date="2023-06" db="EMBL/GenBank/DDBJ databases">
        <title>Survivors Of The Sea: Transcriptome response of Skeletonema marinoi to long-term dormancy.</title>
        <authorList>
            <person name="Pinder M.I.M."/>
            <person name="Kourtchenko O."/>
            <person name="Robertson E.K."/>
            <person name="Larsson T."/>
            <person name="Maumus F."/>
            <person name="Osuna-Cruz C.M."/>
            <person name="Vancaester E."/>
            <person name="Stenow R."/>
            <person name="Vandepoele K."/>
            <person name="Ploug H."/>
            <person name="Bruchert V."/>
            <person name="Godhe A."/>
            <person name="Topel M."/>
        </authorList>
    </citation>
    <scope>NUCLEOTIDE SEQUENCE</scope>
    <source>
        <strain evidence="4">R05AC</strain>
    </source>
</reference>
<evidence type="ECO:0000313" key="4">
    <source>
        <dbReference type="EMBL" id="KAK1745949.1"/>
    </source>
</evidence>
<evidence type="ECO:0000256" key="1">
    <source>
        <dbReference type="ARBA" id="ARBA00022614"/>
    </source>
</evidence>
<dbReference type="InterPro" id="IPR001611">
    <property type="entry name" value="Leu-rich_rpt"/>
</dbReference>
<evidence type="ECO:0000256" key="3">
    <source>
        <dbReference type="SAM" id="MobiDB-lite"/>
    </source>
</evidence>
<dbReference type="Proteomes" id="UP001224775">
    <property type="component" value="Unassembled WGS sequence"/>
</dbReference>
<feature type="region of interest" description="Disordered" evidence="3">
    <location>
        <begin position="14"/>
        <end position="50"/>
    </location>
</feature>
<dbReference type="SMART" id="SM00369">
    <property type="entry name" value="LRR_TYP"/>
    <property type="match status" value="4"/>
</dbReference>
<dbReference type="Gene3D" id="3.80.10.10">
    <property type="entry name" value="Ribonuclease Inhibitor"/>
    <property type="match status" value="2"/>
</dbReference>
<dbReference type="InterPro" id="IPR003591">
    <property type="entry name" value="Leu-rich_rpt_typical-subtyp"/>
</dbReference>
<dbReference type="PANTHER" id="PTHR48051:SF1">
    <property type="entry name" value="RAS SUPPRESSOR PROTEIN 1"/>
    <property type="match status" value="1"/>
</dbReference>
<accession>A0AAD9DH67</accession>